<protein>
    <submittedName>
        <fullName evidence="2">Uncharacterized protein</fullName>
    </submittedName>
</protein>
<accession>A0A195BST2</accession>
<proteinExistence type="predicted"/>
<dbReference type="AlphaFoldDB" id="A0A195BST2"/>
<name>A0A195BST2_9HYME</name>
<evidence type="ECO:0000313" key="2">
    <source>
        <dbReference type="EMBL" id="KYM89728.1"/>
    </source>
</evidence>
<dbReference type="Proteomes" id="UP000078540">
    <property type="component" value="Unassembled WGS sequence"/>
</dbReference>
<sequence>MLKNDTLTEFFDGNRLIILRLMGRLNQSSLAASTSRRDSRRSAQRQMIRITSVNFFYVPIRSPFPDGKSPPAAGAACRFCHDDARTRRRTPSEYYSPSSPAPLDTAPKHKTNTMFSSLNQNSDLRFLSGLGKFRPANRSSLAMSLTLPNYGKVALKFCYLEQIGVPKCGAQAKYVIFLWMFGNRLHDRTVDDDQMFRCCLHGPTLLDVPCLPNCTGAIERSCSRAGLLPIGRIYSTLAVVVIADGSGEGHSIIVRHLENTLDFTLAAISALIIVKIETNTNDSASNL</sequence>
<reference evidence="2 3" key="1">
    <citation type="submission" date="2015-09" db="EMBL/GenBank/DDBJ databases">
        <title>Atta colombica WGS genome.</title>
        <authorList>
            <person name="Nygaard S."/>
            <person name="Hu H."/>
            <person name="Boomsma J."/>
            <person name="Zhang G."/>
        </authorList>
    </citation>
    <scope>NUCLEOTIDE SEQUENCE [LARGE SCALE GENOMIC DNA]</scope>
    <source>
        <strain evidence="2">Treedump-2</strain>
        <tissue evidence="2">Whole body</tissue>
    </source>
</reference>
<gene>
    <name evidence="2" type="ORF">ALC53_02040</name>
</gene>
<evidence type="ECO:0000256" key="1">
    <source>
        <dbReference type="SAM" id="MobiDB-lite"/>
    </source>
</evidence>
<dbReference type="EMBL" id="KQ976417">
    <property type="protein sequence ID" value="KYM89728.1"/>
    <property type="molecule type" value="Genomic_DNA"/>
</dbReference>
<organism evidence="2 3">
    <name type="scientific">Atta colombica</name>
    <dbReference type="NCBI Taxonomy" id="520822"/>
    <lineage>
        <taxon>Eukaryota</taxon>
        <taxon>Metazoa</taxon>
        <taxon>Ecdysozoa</taxon>
        <taxon>Arthropoda</taxon>
        <taxon>Hexapoda</taxon>
        <taxon>Insecta</taxon>
        <taxon>Pterygota</taxon>
        <taxon>Neoptera</taxon>
        <taxon>Endopterygota</taxon>
        <taxon>Hymenoptera</taxon>
        <taxon>Apocrita</taxon>
        <taxon>Aculeata</taxon>
        <taxon>Formicoidea</taxon>
        <taxon>Formicidae</taxon>
        <taxon>Myrmicinae</taxon>
        <taxon>Atta</taxon>
    </lineage>
</organism>
<keyword evidence="3" id="KW-1185">Reference proteome</keyword>
<feature type="region of interest" description="Disordered" evidence="1">
    <location>
        <begin position="88"/>
        <end position="108"/>
    </location>
</feature>
<feature type="compositionally biased region" description="Low complexity" evidence="1">
    <location>
        <begin position="92"/>
        <end position="102"/>
    </location>
</feature>
<evidence type="ECO:0000313" key="3">
    <source>
        <dbReference type="Proteomes" id="UP000078540"/>
    </source>
</evidence>